<reference evidence="2 3" key="1">
    <citation type="journal article" date="2012" name="MBio">
        <title>De novo assembly of the Pneumocystis jirovecii genome from a single bronchoalveolar lavage fluid specimen from a patient.</title>
        <authorList>
            <person name="Cisse O.H."/>
            <person name="Pagni M."/>
            <person name="Hauser P.M."/>
        </authorList>
    </citation>
    <scope>NUCLEOTIDE SEQUENCE [LARGE SCALE GENOMIC DNA]</scope>
    <source>
        <strain evidence="2 3">SE8</strain>
    </source>
</reference>
<dbReference type="GO" id="GO:0110078">
    <property type="term" value="C:TTT Hsp90 cochaperone complex"/>
    <property type="evidence" value="ECO:0007669"/>
    <property type="project" value="InterPro"/>
</dbReference>
<dbReference type="GO" id="GO:0005829">
    <property type="term" value="C:cytosol"/>
    <property type="evidence" value="ECO:0007669"/>
    <property type="project" value="TreeGrafter"/>
</dbReference>
<organism evidence="3">
    <name type="scientific">Pneumocystis jirovecii</name>
    <name type="common">Human pneumocystis pneumonia agent</name>
    <dbReference type="NCBI Taxonomy" id="42068"/>
    <lineage>
        <taxon>Eukaryota</taxon>
        <taxon>Fungi</taxon>
        <taxon>Dikarya</taxon>
        <taxon>Ascomycota</taxon>
        <taxon>Taphrinomycotina</taxon>
        <taxon>Pneumocystomycetes</taxon>
        <taxon>Pneumocystaceae</taxon>
        <taxon>Pneumocystis</taxon>
    </lineage>
</organism>
<sequence length="491" mass="57208">MDLKSEENDLVKSIESIIILEEIDCTKLAEKMPKDEDLLEKKIHKMEHILCILKKSCLKDEESHNKDKVINIMMLLCKLMRPLEEEIQYDALENVSKELRKTRNYFINICLQCVEILMSFFTFLATNSQINDKITQVLATYQIKTDPWTSEDNYIISSRILETWKSNLITKEVLIRILMDGIRPYFSFHKNKYSFARYKKPESEKTIYTRYENIYSALEDSKIEPWKTEKVECASILEWTLSVCQKEIIENNFFLIIPPLVILLEDANPNFKLKSTRCLHHLLSKCDNVFVEKTGIGNLFWEQLIQCLSYHPPSIHVTISIPLLKTSLNNLIMLALLIQPESKSQRVKLYDKIIYAGVFNGMLYSGEQPDMVILFMEYTRKLVNMMGIYATKHIKMLIPLVSSVLENSFQLNHLQQLVEASKALKTIICVCWPRIGPYHPTILKGSLIDEIKKELNYCIKALKKIMGTELDKDFQALMNADPNMISFFKDI</sequence>
<dbReference type="PANTHER" id="PTHR32226">
    <property type="entry name" value="TELO2-INTERACTING PROTEIN 2"/>
    <property type="match status" value="1"/>
</dbReference>
<dbReference type="FunCoup" id="L0PH37">
    <property type="interactions" value="17"/>
</dbReference>
<dbReference type="SUPFAM" id="SSF48371">
    <property type="entry name" value="ARM repeat"/>
    <property type="match status" value="1"/>
</dbReference>
<name>L0PH37_PNEJI</name>
<evidence type="ECO:0000313" key="3">
    <source>
        <dbReference type="Proteomes" id="UP000010422"/>
    </source>
</evidence>
<gene>
    <name evidence="2" type="ORF">PNEJI1_000433</name>
</gene>
<dbReference type="InterPro" id="IPR018870">
    <property type="entry name" value="Tti2"/>
</dbReference>
<dbReference type="GO" id="GO:0005634">
    <property type="term" value="C:nucleus"/>
    <property type="evidence" value="ECO:0007669"/>
    <property type="project" value="TreeGrafter"/>
</dbReference>
<dbReference type="STRING" id="1209962.L0PH37"/>
<dbReference type="InParanoid" id="L0PH37"/>
<protein>
    <submittedName>
        <fullName evidence="2">Uncharacterized protein</fullName>
    </submittedName>
</protein>
<comment type="caution">
    <text evidence="2">The sequence shown here is derived from an EMBL/GenBank/DDBJ whole genome shotgun (WGS) entry which is preliminary data.</text>
</comment>
<dbReference type="VEuPathDB" id="FungiDB:PNEJI1_000433"/>
<dbReference type="EMBL" id="CAKM01000273">
    <property type="protein sequence ID" value="CCJ30950.1"/>
    <property type="molecule type" value="Genomic_DNA"/>
</dbReference>
<dbReference type="InterPro" id="IPR016024">
    <property type="entry name" value="ARM-type_fold"/>
</dbReference>
<dbReference type="PANTHER" id="PTHR32226:SF2">
    <property type="entry name" value="TELO2-INTERACTING PROTEIN 2"/>
    <property type="match status" value="1"/>
</dbReference>
<accession>L0PH37</accession>
<dbReference type="Pfam" id="PF10521">
    <property type="entry name" value="Tti2"/>
    <property type="match status" value="1"/>
</dbReference>
<comment type="similarity">
    <text evidence="1">Belongs to the TTI2 family.</text>
</comment>
<dbReference type="AlphaFoldDB" id="L0PH37"/>
<proteinExistence type="inferred from homology"/>
<dbReference type="Proteomes" id="UP000010422">
    <property type="component" value="Unassembled WGS sequence"/>
</dbReference>
<evidence type="ECO:0000313" key="2">
    <source>
        <dbReference type="EMBL" id="CCJ30950.1"/>
    </source>
</evidence>
<evidence type="ECO:0000256" key="1">
    <source>
        <dbReference type="ARBA" id="ARBA00034736"/>
    </source>
</evidence>